<dbReference type="SUPFAM" id="SSF51971">
    <property type="entry name" value="Nucleotide-binding domain"/>
    <property type="match status" value="1"/>
</dbReference>
<dbReference type="PANTHER" id="PTHR13847:SF289">
    <property type="entry name" value="GLYCINE OXIDASE"/>
    <property type="match status" value="1"/>
</dbReference>
<accession>A0A524RM91</accession>
<evidence type="ECO:0000256" key="1">
    <source>
        <dbReference type="ARBA" id="ARBA00023002"/>
    </source>
</evidence>
<dbReference type="InterPro" id="IPR036188">
    <property type="entry name" value="FAD/NAD-bd_sf"/>
</dbReference>
<dbReference type="GO" id="GO:0016491">
    <property type="term" value="F:oxidoreductase activity"/>
    <property type="evidence" value="ECO:0007669"/>
    <property type="project" value="UniProtKB-KW"/>
</dbReference>
<dbReference type="Proteomes" id="UP000317990">
    <property type="component" value="Unassembled WGS sequence"/>
</dbReference>
<reference evidence="3 4" key="1">
    <citation type="journal article" date="2019" name="mSystems">
        <title>Life at home and on the roam: Genomic adaptions reflect the dual lifestyle of an intracellular, facultative symbiont.</title>
        <authorList>
            <person name="Burgsdorf I."/>
        </authorList>
    </citation>
    <scope>NUCLEOTIDE SEQUENCE [LARGE SCALE GENOMIC DNA]</scope>
    <source>
        <strain evidence="3">277cV</strain>
    </source>
</reference>
<proteinExistence type="predicted"/>
<protein>
    <submittedName>
        <fullName evidence="3">FAD-dependent oxidoreductase</fullName>
    </submittedName>
</protein>
<dbReference type="GO" id="GO:0005737">
    <property type="term" value="C:cytoplasm"/>
    <property type="evidence" value="ECO:0007669"/>
    <property type="project" value="TreeGrafter"/>
</dbReference>
<dbReference type="AlphaFoldDB" id="A0A524RM91"/>
<dbReference type="PANTHER" id="PTHR13847">
    <property type="entry name" value="SARCOSINE DEHYDROGENASE-RELATED"/>
    <property type="match status" value="1"/>
</dbReference>
<comment type="caution">
    <text evidence="3">The sequence shown here is derived from an EMBL/GenBank/DDBJ whole genome shotgun (WGS) entry which is preliminary data.</text>
</comment>
<dbReference type="Pfam" id="PF01266">
    <property type="entry name" value="DAO"/>
    <property type="match status" value="1"/>
</dbReference>
<name>A0A524RM91_9CHRO</name>
<sequence length="385" mass="40734">MAEPQAAPVHSPVLMLGGGLMGLAIAHQLACRGRSVTVLSRDRHEAAGFAAAGMLAPHAEGLEGALLALGQESLRRIPDWVGQVEADSGLACGLRNSGVVVPFRSSVEREAFPTARWGEGLDRAALERQVPGIGAGFRCGLLFAQDGQIDNRRRLMRALERACIQRGVRLLEGVEVQGLLRGGVAGEFQGVTLTTAQGERQILAAGQAVLCGGAWSGLLLSGLPVEPLKGQMLSLQAPREALPRVVFGPGTYLVPRQDGLVVVGATIERCGFHRELSPAGLRQLQRGIRELLPAASHWPLMERWSGFRPCTPDAGPLLGASGIPGLFLATGHHRNGVLLAAITASISTELICGTLDPVCAGLLQAFRWDRFRDCADIGLSAMVCR</sequence>
<dbReference type="InterPro" id="IPR006076">
    <property type="entry name" value="FAD-dep_OxRdtase"/>
</dbReference>
<dbReference type="EMBL" id="SRMO01000078">
    <property type="protein sequence ID" value="TGG91433.1"/>
    <property type="molecule type" value="Genomic_DNA"/>
</dbReference>
<evidence type="ECO:0000259" key="2">
    <source>
        <dbReference type="Pfam" id="PF01266"/>
    </source>
</evidence>
<keyword evidence="1" id="KW-0560">Oxidoreductase</keyword>
<gene>
    <name evidence="3" type="ORF">ERJ67_08115</name>
</gene>
<dbReference type="Gene3D" id="3.30.9.10">
    <property type="entry name" value="D-Amino Acid Oxidase, subunit A, domain 2"/>
    <property type="match status" value="1"/>
</dbReference>
<dbReference type="Gene3D" id="3.50.50.60">
    <property type="entry name" value="FAD/NAD(P)-binding domain"/>
    <property type="match status" value="1"/>
</dbReference>
<organism evidence="3 4">
    <name type="scientific">Aphanocapsa feldmannii 277cV</name>
    <dbReference type="NCBI Taxonomy" id="2507553"/>
    <lineage>
        <taxon>Bacteria</taxon>
        <taxon>Bacillati</taxon>
        <taxon>Cyanobacteriota</taxon>
        <taxon>Cyanophyceae</taxon>
        <taxon>Oscillatoriophycideae</taxon>
        <taxon>Chroococcales</taxon>
        <taxon>Microcystaceae</taxon>
        <taxon>Aphanocapsa</taxon>
    </lineage>
</organism>
<feature type="domain" description="FAD dependent oxidoreductase" evidence="2">
    <location>
        <begin position="16"/>
        <end position="350"/>
    </location>
</feature>
<dbReference type="SUPFAM" id="SSF54373">
    <property type="entry name" value="FAD-linked reductases, C-terminal domain"/>
    <property type="match status" value="1"/>
</dbReference>
<evidence type="ECO:0000313" key="3">
    <source>
        <dbReference type="EMBL" id="TGG91433.1"/>
    </source>
</evidence>
<evidence type="ECO:0000313" key="4">
    <source>
        <dbReference type="Proteomes" id="UP000317990"/>
    </source>
</evidence>